<feature type="binding site" evidence="16">
    <location>
        <position position="145"/>
    </location>
    <ligand>
        <name>ATP</name>
        <dbReference type="ChEBI" id="CHEBI:30616"/>
    </ligand>
</feature>
<proteinExistence type="inferred from homology"/>
<organism evidence="20 21">
    <name type="scientific">Owenia fusiformis</name>
    <name type="common">Polychaete worm</name>
    <dbReference type="NCBI Taxonomy" id="6347"/>
    <lineage>
        <taxon>Eukaryota</taxon>
        <taxon>Metazoa</taxon>
        <taxon>Spiralia</taxon>
        <taxon>Lophotrochozoa</taxon>
        <taxon>Annelida</taxon>
        <taxon>Polychaeta</taxon>
        <taxon>Sedentaria</taxon>
        <taxon>Canalipalpata</taxon>
        <taxon>Sabellida</taxon>
        <taxon>Oweniida</taxon>
        <taxon>Oweniidae</taxon>
        <taxon>Owenia</taxon>
    </lineage>
</organism>
<dbReference type="CDD" id="cd05040">
    <property type="entry name" value="PTKc_Ack_like"/>
    <property type="match status" value="1"/>
</dbReference>
<dbReference type="InterPro" id="IPR015940">
    <property type="entry name" value="UBA"/>
</dbReference>
<comment type="cofactor">
    <cofactor evidence="1">
        <name>Mg(2+)</name>
        <dbReference type="ChEBI" id="CHEBI:18420"/>
    </cofactor>
</comment>
<dbReference type="InterPro" id="IPR055175">
    <property type="entry name" value="ACK/TNK-like_SAM"/>
</dbReference>
<keyword evidence="7" id="KW-0479">Metal-binding</keyword>
<evidence type="ECO:0000256" key="2">
    <source>
        <dbReference type="ARBA" id="ARBA00004132"/>
    </source>
</evidence>
<keyword evidence="6" id="KW-0808">Transferase</keyword>
<name>A0A8S4PG93_OWEFU</name>
<dbReference type="PROSITE" id="PS00109">
    <property type="entry name" value="PROTEIN_KINASE_TYR"/>
    <property type="match status" value="1"/>
</dbReference>
<keyword evidence="13" id="KW-0968">Cytoplasmic vesicle</keyword>
<dbReference type="PRINTS" id="PR00109">
    <property type="entry name" value="TYRKINASE"/>
</dbReference>
<evidence type="ECO:0000256" key="13">
    <source>
        <dbReference type="ARBA" id="ARBA00023329"/>
    </source>
</evidence>
<dbReference type="EMBL" id="CAIIXF020000008">
    <property type="protein sequence ID" value="CAH1792084.1"/>
    <property type="molecule type" value="Genomic_DNA"/>
</dbReference>
<dbReference type="InterPro" id="IPR020635">
    <property type="entry name" value="Tyr_kinase_cat_dom"/>
</dbReference>
<comment type="subcellular location">
    <subcellularLocation>
        <location evidence="2">Cytoplasmic vesicle</location>
        <location evidence="2">Clathrin-coated vesicle</location>
    </subcellularLocation>
</comment>
<evidence type="ECO:0000256" key="14">
    <source>
        <dbReference type="ARBA" id="ARBA00047899"/>
    </source>
</evidence>
<dbReference type="GO" id="GO:0005524">
    <property type="term" value="F:ATP binding"/>
    <property type="evidence" value="ECO:0007669"/>
    <property type="project" value="UniProtKB-UniRule"/>
</dbReference>
<dbReference type="InterPro" id="IPR000719">
    <property type="entry name" value="Prot_kinase_dom"/>
</dbReference>
<evidence type="ECO:0000256" key="11">
    <source>
        <dbReference type="ARBA" id="ARBA00022842"/>
    </source>
</evidence>
<feature type="compositionally biased region" description="Polar residues" evidence="17">
    <location>
        <begin position="651"/>
        <end position="663"/>
    </location>
</feature>
<accession>A0A8S4PG93</accession>
<keyword evidence="3" id="KW-0728">SH3 domain</keyword>
<dbReference type="InterPro" id="IPR050198">
    <property type="entry name" value="Non-receptor_tyrosine_kinases"/>
</dbReference>
<keyword evidence="4" id="KW-0963">Cytoplasm</keyword>
<evidence type="ECO:0000256" key="17">
    <source>
        <dbReference type="SAM" id="MobiDB-lite"/>
    </source>
</evidence>
<dbReference type="FunFam" id="3.30.200.20:FF:000107">
    <property type="entry name" value="Putative activated CDC42 kinase 1"/>
    <property type="match status" value="1"/>
</dbReference>
<evidence type="ECO:0000256" key="12">
    <source>
        <dbReference type="ARBA" id="ARBA00023137"/>
    </source>
</evidence>
<feature type="region of interest" description="Disordered" evidence="17">
    <location>
        <begin position="797"/>
        <end position="831"/>
    </location>
</feature>
<dbReference type="FunFam" id="1.10.510.10:FF:000080">
    <property type="entry name" value="Putative activated CDC42 kinase 1"/>
    <property type="match status" value="1"/>
</dbReference>
<dbReference type="OrthoDB" id="635774at2759"/>
<keyword evidence="5" id="KW-0723">Serine/threonine-protein kinase</keyword>
<keyword evidence="21" id="KW-1185">Reference proteome</keyword>
<sequence>MTTDTESQEWLYELLSEVQLEQFFSKLRDDLQVTRLAHFDYVKNDDLERIGMGKPAIRRLLDAVKKRKSSQRTNIFKKLLPGGKDPPKKSNNVYSTYDHDNQSLTCIINEKDLCMYGKLGNGSFGVVRKGDWTTPSGCKISVAVKILKNEVLAQPGAFEDFVKEVNAMHQLDHPNLIRLYGVSLSSPLMMVTELAPGGSLINRLRQQGHRFLIATLCEYAVQIANGMSYLESRRFIHRDLAARNVLLAPCDKVKIGDFGLMRAIPSQEDHYTMTEHKKVPFAWCAPESLKLRQFSHASDTWMFGVTLWEMFSYGEEPWVGMNGTQILGEIDGKGSRLAKPDHCPSDIYQLMLQCWAQKPQDRPTFEALKDFLCEVRPIEMRALRTFEEQSRLHMQEGDYVTVIEGRSEHYYWRGQNKRTYNVGHLDARGKQWGDPEAIDEVYLRNPMDPPDLSGNIEPAPIVQLPDRNPTKQKSKSEYGTLRDSKKFFNYRKMSDNDDTPVKDSGPGAKKTSPSRRREGSVTSTSGPSKQGHRLSQQSLQRKLEERSIKSKSNPEPAEALLIDFSDENTKNTMSEISNKKPNSDNIDTMSISSIDSLLSISTMHLPNALTESTKSPDDPFEIKPTGLYNFMTHTISPNPPSNALADPANKPPTQSNDYLVQPTTGISPGILNLQKAITDGSSNGVFKRSPVNSVSSLASELASHATQHALPTTQHSPSKEPNLTQNAQPNKQPPIPRRHSEYGQGEPTSYYSNVPQSQPNSETATEQAVRPKTKPLIAAKPQHKTLGVHPVFATVFNSGATSPKNRTKSPHGASPNTSTPPPNNTPTQDARYYDQVPDERGDAFNWMHNAFSEFNLKPDSGPTQLPMYDEVPYEDPVAKQGSGSDEEPPPLPPRDFPRGSDQPTSMARIAPVKQDGKQLSHTHYFLIPKKGEKSPDAVSPLTAQVKPFSVGGNQVVGKSEFYAPATEETQRSNYQNLETVTAPQAVSPLELNDTSDLTWSGMTGFKPVGPESMASSTHTTTKHKPADAGKSWHPIHTKAHDDAVSASPRDKVRLVQQQVHGVTEEESHAALCKNHWDIDRSVRYLKLEQLFRLGIASRERCKKLLETFQWNLELAGSVLLDELSMGSTV</sequence>
<evidence type="ECO:0000313" key="21">
    <source>
        <dbReference type="Proteomes" id="UP000749559"/>
    </source>
</evidence>
<dbReference type="Gene3D" id="3.30.200.20">
    <property type="entry name" value="Phosphorylase Kinase, domain 1"/>
    <property type="match status" value="1"/>
</dbReference>
<dbReference type="CDD" id="cd09539">
    <property type="entry name" value="SAM_TNK-like"/>
    <property type="match status" value="1"/>
</dbReference>
<feature type="region of interest" description="Disordered" evidence="17">
    <location>
        <begin position="697"/>
        <end position="772"/>
    </location>
</feature>
<evidence type="ECO:0000256" key="1">
    <source>
        <dbReference type="ARBA" id="ARBA00001946"/>
    </source>
</evidence>
<dbReference type="InterPro" id="IPR017441">
    <property type="entry name" value="Protein_kinase_ATP_BS"/>
</dbReference>
<evidence type="ECO:0000256" key="10">
    <source>
        <dbReference type="ARBA" id="ARBA00022840"/>
    </source>
</evidence>
<dbReference type="GO" id="GO:0004674">
    <property type="term" value="F:protein serine/threonine kinase activity"/>
    <property type="evidence" value="ECO:0007669"/>
    <property type="project" value="UniProtKB-KW"/>
</dbReference>
<dbReference type="InterPro" id="IPR015116">
    <property type="entry name" value="Cdc42-bd-like"/>
</dbReference>
<dbReference type="InterPro" id="IPR001245">
    <property type="entry name" value="Ser-Thr/Tyr_kinase_cat_dom"/>
</dbReference>
<dbReference type="Pfam" id="PF22931">
    <property type="entry name" value="SAM_TNK"/>
    <property type="match status" value="1"/>
</dbReference>
<dbReference type="SUPFAM" id="SSF56112">
    <property type="entry name" value="Protein kinase-like (PK-like)"/>
    <property type="match status" value="1"/>
</dbReference>
<comment type="catalytic activity">
    <reaction evidence="14">
        <text>L-threonyl-[protein] + ATP = O-phospho-L-threonyl-[protein] + ADP + H(+)</text>
        <dbReference type="Rhea" id="RHEA:46608"/>
        <dbReference type="Rhea" id="RHEA-COMP:11060"/>
        <dbReference type="Rhea" id="RHEA-COMP:11605"/>
        <dbReference type="ChEBI" id="CHEBI:15378"/>
        <dbReference type="ChEBI" id="CHEBI:30013"/>
        <dbReference type="ChEBI" id="CHEBI:30616"/>
        <dbReference type="ChEBI" id="CHEBI:61977"/>
        <dbReference type="ChEBI" id="CHEBI:456216"/>
        <dbReference type="EC" id="2.7.11.1"/>
    </reaction>
</comment>
<dbReference type="PANTHER" id="PTHR24418">
    <property type="entry name" value="TYROSINE-PROTEIN KINASE"/>
    <property type="match status" value="1"/>
</dbReference>
<evidence type="ECO:0000256" key="5">
    <source>
        <dbReference type="ARBA" id="ARBA00022527"/>
    </source>
</evidence>
<evidence type="ECO:0000256" key="16">
    <source>
        <dbReference type="PROSITE-ProRule" id="PRU10141"/>
    </source>
</evidence>
<evidence type="ECO:0000259" key="19">
    <source>
        <dbReference type="PROSITE" id="PS50030"/>
    </source>
</evidence>
<dbReference type="Pfam" id="PF07714">
    <property type="entry name" value="PK_Tyr_Ser-Thr"/>
    <property type="match status" value="1"/>
</dbReference>
<keyword evidence="12" id="KW-0829">Tyrosine-protein kinase</keyword>
<evidence type="ECO:0000259" key="18">
    <source>
        <dbReference type="PROSITE" id="PS50011"/>
    </source>
</evidence>
<evidence type="ECO:0000256" key="4">
    <source>
        <dbReference type="ARBA" id="ARBA00022490"/>
    </source>
</evidence>
<evidence type="ECO:0000256" key="6">
    <source>
        <dbReference type="ARBA" id="ARBA00022679"/>
    </source>
</evidence>
<feature type="domain" description="UBA" evidence="19">
    <location>
        <begin position="1077"/>
        <end position="1122"/>
    </location>
</feature>
<evidence type="ECO:0000256" key="9">
    <source>
        <dbReference type="ARBA" id="ARBA00022777"/>
    </source>
</evidence>
<dbReference type="GO" id="GO:0004713">
    <property type="term" value="F:protein tyrosine kinase activity"/>
    <property type="evidence" value="ECO:0007669"/>
    <property type="project" value="UniProtKB-KW"/>
</dbReference>
<dbReference type="Proteomes" id="UP000749559">
    <property type="component" value="Unassembled WGS sequence"/>
</dbReference>
<evidence type="ECO:0000256" key="8">
    <source>
        <dbReference type="ARBA" id="ARBA00022741"/>
    </source>
</evidence>
<feature type="compositionally biased region" description="Basic and acidic residues" evidence="17">
    <location>
        <begin position="474"/>
        <end position="501"/>
    </location>
</feature>
<dbReference type="SMART" id="SM00219">
    <property type="entry name" value="TyrKc"/>
    <property type="match status" value="1"/>
</dbReference>
<dbReference type="PROSITE" id="PS50030">
    <property type="entry name" value="UBA"/>
    <property type="match status" value="1"/>
</dbReference>
<dbReference type="CDD" id="cd14328">
    <property type="entry name" value="UBA_TNK1"/>
    <property type="match status" value="1"/>
</dbReference>
<dbReference type="InterPro" id="IPR011009">
    <property type="entry name" value="Kinase-like_dom_sf"/>
</dbReference>
<dbReference type="GO" id="GO:0046872">
    <property type="term" value="F:metal ion binding"/>
    <property type="evidence" value="ECO:0007669"/>
    <property type="project" value="UniProtKB-KW"/>
</dbReference>
<feature type="region of interest" description="Disordered" evidence="17">
    <location>
        <begin position="1011"/>
        <end position="1032"/>
    </location>
</feature>
<dbReference type="AlphaFoldDB" id="A0A8S4PG93"/>
<keyword evidence="10 16" id="KW-0067">ATP-binding</keyword>
<evidence type="ECO:0000256" key="15">
    <source>
        <dbReference type="ARBA" id="ARBA00060742"/>
    </source>
</evidence>
<feature type="compositionally biased region" description="Polar residues" evidence="17">
    <location>
        <begin position="697"/>
        <end position="730"/>
    </location>
</feature>
<evidence type="ECO:0000313" key="20">
    <source>
        <dbReference type="EMBL" id="CAH1792084.1"/>
    </source>
</evidence>
<evidence type="ECO:0000256" key="7">
    <source>
        <dbReference type="ARBA" id="ARBA00022723"/>
    </source>
</evidence>
<gene>
    <name evidence="20" type="ORF">OFUS_LOCUS17106</name>
</gene>
<feature type="compositionally biased region" description="Polar residues" evidence="17">
    <location>
        <begin position="746"/>
        <end position="766"/>
    </location>
</feature>
<reference evidence="20" key="1">
    <citation type="submission" date="2022-03" db="EMBL/GenBank/DDBJ databases">
        <authorList>
            <person name="Martin C."/>
        </authorList>
    </citation>
    <scope>NUCLEOTIDE SEQUENCE</scope>
</reference>
<keyword evidence="8 16" id="KW-0547">Nucleotide-binding</keyword>
<feature type="region of interest" description="Disordered" evidence="17">
    <location>
        <begin position="635"/>
        <end position="663"/>
    </location>
</feature>
<keyword evidence="9" id="KW-0418">Kinase</keyword>
<dbReference type="Pfam" id="PF09027">
    <property type="entry name" value="GTPase_binding"/>
    <property type="match status" value="1"/>
</dbReference>
<evidence type="ECO:0008006" key="22">
    <source>
        <dbReference type="Google" id="ProtNLM"/>
    </source>
</evidence>
<dbReference type="InterPro" id="IPR049587">
    <property type="entry name" value="TNK-like_SAM"/>
</dbReference>
<comment type="similarity">
    <text evidence="15">Belongs to the protein kinase superfamily. Tyr protein kinase family.</text>
</comment>
<dbReference type="PROSITE" id="PS50011">
    <property type="entry name" value="PROTEIN_KINASE_DOM"/>
    <property type="match status" value="1"/>
</dbReference>
<feature type="compositionally biased region" description="Polar residues" evidence="17">
    <location>
        <begin position="520"/>
        <end position="540"/>
    </location>
</feature>
<feature type="domain" description="Protein kinase" evidence="18">
    <location>
        <begin position="113"/>
        <end position="372"/>
    </location>
</feature>
<keyword evidence="11" id="KW-0460">Magnesium</keyword>
<feature type="region of interest" description="Disordered" evidence="17">
    <location>
        <begin position="874"/>
        <end position="904"/>
    </location>
</feature>
<comment type="caution">
    <text evidence="20">The sequence shown here is derived from an EMBL/GenBank/DDBJ whole genome shotgun (WGS) entry which is preliminary data.</text>
</comment>
<dbReference type="PROSITE" id="PS00107">
    <property type="entry name" value="PROTEIN_KINASE_ATP"/>
    <property type="match status" value="1"/>
</dbReference>
<dbReference type="InterPro" id="IPR008266">
    <property type="entry name" value="Tyr_kinase_AS"/>
</dbReference>
<evidence type="ECO:0000256" key="3">
    <source>
        <dbReference type="ARBA" id="ARBA00022443"/>
    </source>
</evidence>
<feature type="region of interest" description="Disordered" evidence="17">
    <location>
        <begin position="444"/>
        <end position="566"/>
    </location>
</feature>
<protein>
    <recommendedName>
        <fullName evidence="22">Non-specific protein-tyrosine kinase</fullName>
    </recommendedName>
</protein>
<dbReference type="Gene3D" id="1.10.510.10">
    <property type="entry name" value="Transferase(Phosphotransferase) domain 1"/>
    <property type="match status" value="1"/>
</dbReference>
<dbReference type="GO" id="GO:0030136">
    <property type="term" value="C:clathrin-coated vesicle"/>
    <property type="evidence" value="ECO:0007669"/>
    <property type="project" value="UniProtKB-SubCell"/>
</dbReference>